<dbReference type="InterPro" id="IPR009003">
    <property type="entry name" value="Peptidase_S1_PA"/>
</dbReference>
<evidence type="ECO:0000313" key="6">
    <source>
        <dbReference type="Proteomes" id="UP001172083"/>
    </source>
</evidence>
<proteinExistence type="inferred from homology"/>
<evidence type="ECO:0000256" key="3">
    <source>
        <dbReference type="ARBA" id="ARBA00022801"/>
    </source>
</evidence>
<dbReference type="PROSITE" id="PS50106">
    <property type="entry name" value="PDZ"/>
    <property type="match status" value="1"/>
</dbReference>
<dbReference type="PANTHER" id="PTHR22939">
    <property type="entry name" value="SERINE PROTEASE FAMILY S1C HTRA-RELATED"/>
    <property type="match status" value="1"/>
</dbReference>
<dbReference type="SUPFAM" id="SSF50494">
    <property type="entry name" value="Trypsin-like serine proteases"/>
    <property type="match status" value="1"/>
</dbReference>
<evidence type="ECO:0000256" key="2">
    <source>
        <dbReference type="ARBA" id="ARBA00022670"/>
    </source>
</evidence>
<evidence type="ECO:0000313" key="5">
    <source>
        <dbReference type="EMBL" id="MDN5215861.1"/>
    </source>
</evidence>
<dbReference type="EMBL" id="JAUJEB010000007">
    <property type="protein sequence ID" value="MDN5215861.1"/>
    <property type="molecule type" value="Genomic_DNA"/>
</dbReference>
<dbReference type="Gene3D" id="2.30.42.10">
    <property type="match status" value="2"/>
</dbReference>
<dbReference type="InterPro" id="IPR001940">
    <property type="entry name" value="Peptidase_S1C"/>
</dbReference>
<dbReference type="PANTHER" id="PTHR22939:SF129">
    <property type="entry name" value="SERINE PROTEASE HTRA2, MITOCHONDRIAL"/>
    <property type="match status" value="1"/>
</dbReference>
<comment type="caution">
    <text evidence="5">The sequence shown here is derived from an EMBL/GenBank/DDBJ whole genome shotgun (WGS) entry which is preliminary data.</text>
</comment>
<dbReference type="RefSeq" id="WP_346761198.1">
    <property type="nucleotide sequence ID" value="NZ_JAUJEB010000007.1"/>
</dbReference>
<dbReference type="Pfam" id="PF13180">
    <property type="entry name" value="PDZ_2"/>
    <property type="match status" value="1"/>
</dbReference>
<keyword evidence="3" id="KW-0378">Hydrolase</keyword>
<dbReference type="Gene3D" id="2.40.10.120">
    <property type="match status" value="1"/>
</dbReference>
<evidence type="ECO:0000259" key="4">
    <source>
        <dbReference type="PROSITE" id="PS50106"/>
    </source>
</evidence>
<dbReference type="InterPro" id="IPR036034">
    <property type="entry name" value="PDZ_sf"/>
</dbReference>
<dbReference type="Proteomes" id="UP001172083">
    <property type="component" value="Unassembled WGS sequence"/>
</dbReference>
<comment type="similarity">
    <text evidence="1">Belongs to the peptidase S1C family.</text>
</comment>
<dbReference type="SUPFAM" id="SSF50156">
    <property type="entry name" value="PDZ domain-like"/>
    <property type="match status" value="2"/>
</dbReference>
<gene>
    <name evidence="5" type="ORF">QQ020_27530</name>
</gene>
<keyword evidence="2" id="KW-0645">Protease</keyword>
<dbReference type="PRINTS" id="PR00834">
    <property type="entry name" value="PROTEASES2C"/>
</dbReference>
<name>A0ABT8LFP3_9BACT</name>
<organism evidence="5 6">
    <name type="scientific">Agaribacillus aureus</name>
    <dbReference type="NCBI Taxonomy" id="3051825"/>
    <lineage>
        <taxon>Bacteria</taxon>
        <taxon>Pseudomonadati</taxon>
        <taxon>Bacteroidota</taxon>
        <taxon>Cytophagia</taxon>
        <taxon>Cytophagales</taxon>
        <taxon>Splendidivirgaceae</taxon>
        <taxon>Agaribacillus</taxon>
    </lineage>
</organism>
<protein>
    <submittedName>
        <fullName evidence="5">Trypsin-like peptidase domain-containing protein</fullName>
    </submittedName>
</protein>
<accession>A0ABT8LFP3</accession>
<dbReference type="InterPro" id="IPR001478">
    <property type="entry name" value="PDZ"/>
</dbReference>
<dbReference type="SMART" id="SM00228">
    <property type="entry name" value="PDZ"/>
    <property type="match status" value="2"/>
</dbReference>
<sequence length="486" mass="52412">MGKRQFILGILLASLLGGVIALGGYQIFAEKEEPPFESFEEKQKVVFSRFEEGNAPKVVVPEGLNFVNAAKIVTPGVVHIKSTYDESEGYASKNPIYDYFGFGNPNGRKSRATGSGVIISDDGYIVTNNHVIENASEVKVTLNSNEKYEAEVIGTDPTTDLALIKIKDQNLPFVKFGNSDELEIGEWVLAVGNPFDLTSTVTAGIVSAKGRNINILRDSNGRQIESFIQTDAVVNPGNSGGALVDLNGQLVGINTAIASPTGSYTGYSFAVPVSLVKKVMNDLKEFGAVQRAVLGVGIAELDDPSIEEEVDELKGVYIRSVGPGSGAEDAGLKVGDIILKINGESVATVPELQENVAQNRPGTKIDVTYKRDGKVNTVTATLKNVENSFAIVKKEQPLKIDGAVFANASERDKLRLGINVGVQVKMLDDGKWEKAGIKKGFIITKVDKESIDNLAEFKTILKEKEGNITVLGIYPDGTKDYYTVKW</sequence>
<keyword evidence="6" id="KW-1185">Reference proteome</keyword>
<reference evidence="5" key="1">
    <citation type="submission" date="2023-06" db="EMBL/GenBank/DDBJ databases">
        <title>Genomic of Agaribacillus aureum.</title>
        <authorList>
            <person name="Wang G."/>
        </authorList>
    </citation>
    <scope>NUCLEOTIDE SEQUENCE</scope>
    <source>
        <strain evidence="5">BMA12</strain>
    </source>
</reference>
<feature type="domain" description="PDZ" evidence="4">
    <location>
        <begin position="272"/>
        <end position="346"/>
    </location>
</feature>
<dbReference type="Pfam" id="PF13365">
    <property type="entry name" value="Trypsin_2"/>
    <property type="match status" value="1"/>
</dbReference>
<evidence type="ECO:0000256" key="1">
    <source>
        <dbReference type="ARBA" id="ARBA00010541"/>
    </source>
</evidence>